<dbReference type="RefSeq" id="WP_253739902.1">
    <property type="nucleotide sequence ID" value="NZ_BAABKA010000075.1"/>
</dbReference>
<name>A0A9X2GEW8_9ACTN</name>
<protein>
    <recommendedName>
        <fullName evidence="2">Anti-sigma factor antagonist</fullName>
    </recommendedName>
</protein>
<dbReference type="InterPro" id="IPR003658">
    <property type="entry name" value="Anti-sigma_ant"/>
</dbReference>
<keyword evidence="5" id="KW-1185">Reference proteome</keyword>
<dbReference type="PANTHER" id="PTHR33495">
    <property type="entry name" value="ANTI-SIGMA FACTOR ANTAGONIST TM_1081-RELATED-RELATED"/>
    <property type="match status" value="1"/>
</dbReference>
<evidence type="ECO:0000259" key="3">
    <source>
        <dbReference type="PROSITE" id="PS50801"/>
    </source>
</evidence>
<comment type="caution">
    <text evidence="4">The sequence shown here is derived from an EMBL/GenBank/DDBJ whole genome shotgun (WGS) entry which is preliminary data.</text>
</comment>
<evidence type="ECO:0000313" key="4">
    <source>
        <dbReference type="EMBL" id="MCP2353388.1"/>
    </source>
</evidence>
<sequence length="131" mass="13987">MRLTCQHLPAACVITIDGEVDINTSPELENYILLVRRSLDDHLVIDTGRMPFLDSSGLAVLLAAAVLAQAHGAAVHLTGLQPRVARILEITGALAAVRTYDHLEQALAAIERMTEPGFTEPGFTEPGHGPA</sequence>
<dbReference type="InterPro" id="IPR036513">
    <property type="entry name" value="STAS_dom_sf"/>
</dbReference>
<dbReference type="EMBL" id="JAMZEB010000001">
    <property type="protein sequence ID" value="MCP2353388.1"/>
    <property type="molecule type" value="Genomic_DNA"/>
</dbReference>
<feature type="domain" description="STAS" evidence="3">
    <location>
        <begin position="1"/>
        <end position="110"/>
    </location>
</feature>
<accession>A0A9X2GEW8</accession>
<dbReference type="PANTHER" id="PTHR33495:SF2">
    <property type="entry name" value="ANTI-SIGMA FACTOR ANTAGONIST TM_1081-RELATED"/>
    <property type="match status" value="1"/>
</dbReference>
<dbReference type="SUPFAM" id="SSF52091">
    <property type="entry name" value="SpoIIaa-like"/>
    <property type="match status" value="1"/>
</dbReference>
<dbReference type="Pfam" id="PF01740">
    <property type="entry name" value="STAS"/>
    <property type="match status" value="1"/>
</dbReference>
<dbReference type="NCBIfam" id="TIGR00377">
    <property type="entry name" value="ant_ant_sig"/>
    <property type="match status" value="1"/>
</dbReference>
<comment type="similarity">
    <text evidence="1 2">Belongs to the anti-sigma-factor antagonist family.</text>
</comment>
<proteinExistence type="inferred from homology"/>
<dbReference type="AlphaFoldDB" id="A0A9X2GEW8"/>
<dbReference type="InterPro" id="IPR002645">
    <property type="entry name" value="STAS_dom"/>
</dbReference>
<reference evidence="4" key="1">
    <citation type="submission" date="2022-06" db="EMBL/GenBank/DDBJ databases">
        <title>Sequencing the genomes of 1000 actinobacteria strains.</title>
        <authorList>
            <person name="Klenk H.-P."/>
        </authorList>
    </citation>
    <scope>NUCLEOTIDE SEQUENCE</scope>
    <source>
        <strain evidence="4">DSM 46694</strain>
    </source>
</reference>
<evidence type="ECO:0000256" key="2">
    <source>
        <dbReference type="RuleBase" id="RU003749"/>
    </source>
</evidence>
<dbReference type="Proteomes" id="UP001139648">
    <property type="component" value="Unassembled WGS sequence"/>
</dbReference>
<dbReference type="Gene3D" id="3.30.750.24">
    <property type="entry name" value="STAS domain"/>
    <property type="match status" value="1"/>
</dbReference>
<evidence type="ECO:0000313" key="5">
    <source>
        <dbReference type="Proteomes" id="UP001139648"/>
    </source>
</evidence>
<dbReference type="PROSITE" id="PS50801">
    <property type="entry name" value="STAS"/>
    <property type="match status" value="1"/>
</dbReference>
<dbReference type="GO" id="GO:0043856">
    <property type="term" value="F:anti-sigma factor antagonist activity"/>
    <property type="evidence" value="ECO:0007669"/>
    <property type="project" value="InterPro"/>
</dbReference>
<evidence type="ECO:0000256" key="1">
    <source>
        <dbReference type="ARBA" id="ARBA00009013"/>
    </source>
</evidence>
<dbReference type="CDD" id="cd07043">
    <property type="entry name" value="STAS_anti-anti-sigma_factors"/>
    <property type="match status" value="1"/>
</dbReference>
<organism evidence="4 5">
    <name type="scientific">Nonomuraea thailandensis</name>
    <dbReference type="NCBI Taxonomy" id="1188745"/>
    <lineage>
        <taxon>Bacteria</taxon>
        <taxon>Bacillati</taxon>
        <taxon>Actinomycetota</taxon>
        <taxon>Actinomycetes</taxon>
        <taxon>Streptosporangiales</taxon>
        <taxon>Streptosporangiaceae</taxon>
        <taxon>Nonomuraea</taxon>
    </lineage>
</organism>
<gene>
    <name evidence="4" type="ORF">HD597_000408</name>
</gene>